<protein>
    <submittedName>
        <fullName evidence="1">Uncharacterized protein</fullName>
    </submittedName>
</protein>
<feature type="non-terminal residue" evidence="1">
    <location>
        <position position="1"/>
    </location>
</feature>
<dbReference type="EMBL" id="JABSTQ010010267">
    <property type="protein sequence ID" value="KAG0422137.1"/>
    <property type="molecule type" value="Genomic_DNA"/>
</dbReference>
<name>A0AC60PMD1_IXOPE</name>
<gene>
    <name evidence="1" type="ORF">HPB47_002009</name>
</gene>
<proteinExistence type="predicted"/>
<comment type="caution">
    <text evidence="1">The sequence shown here is derived from an EMBL/GenBank/DDBJ whole genome shotgun (WGS) entry which is preliminary data.</text>
</comment>
<accession>A0AC60PMD1</accession>
<reference evidence="1 2" key="1">
    <citation type="journal article" date="2020" name="Cell">
        <title>Large-Scale Comparative Analyses of Tick Genomes Elucidate Their Genetic Diversity and Vector Capacities.</title>
        <authorList>
            <consortium name="Tick Genome and Microbiome Consortium (TIGMIC)"/>
            <person name="Jia N."/>
            <person name="Wang J."/>
            <person name="Shi W."/>
            <person name="Du L."/>
            <person name="Sun Y."/>
            <person name="Zhan W."/>
            <person name="Jiang J.F."/>
            <person name="Wang Q."/>
            <person name="Zhang B."/>
            <person name="Ji P."/>
            <person name="Bell-Sakyi L."/>
            <person name="Cui X.M."/>
            <person name="Yuan T.T."/>
            <person name="Jiang B.G."/>
            <person name="Yang W.F."/>
            <person name="Lam T.T."/>
            <person name="Chang Q.C."/>
            <person name="Ding S.J."/>
            <person name="Wang X.J."/>
            <person name="Zhu J.G."/>
            <person name="Ruan X.D."/>
            <person name="Zhao L."/>
            <person name="Wei J.T."/>
            <person name="Ye R.Z."/>
            <person name="Que T.C."/>
            <person name="Du C.H."/>
            <person name="Zhou Y.H."/>
            <person name="Cheng J.X."/>
            <person name="Dai P.F."/>
            <person name="Guo W.B."/>
            <person name="Han X.H."/>
            <person name="Huang E.J."/>
            <person name="Li L.F."/>
            <person name="Wei W."/>
            <person name="Gao Y.C."/>
            <person name="Liu J.Z."/>
            <person name="Shao H.Z."/>
            <person name="Wang X."/>
            <person name="Wang C.C."/>
            <person name="Yang T.C."/>
            <person name="Huo Q.B."/>
            <person name="Li W."/>
            <person name="Chen H.Y."/>
            <person name="Chen S.E."/>
            <person name="Zhou L.G."/>
            <person name="Ni X.B."/>
            <person name="Tian J.H."/>
            <person name="Sheng Y."/>
            <person name="Liu T."/>
            <person name="Pan Y.S."/>
            <person name="Xia L.Y."/>
            <person name="Li J."/>
            <person name="Zhao F."/>
            <person name="Cao W.C."/>
        </authorList>
    </citation>
    <scope>NUCLEOTIDE SEQUENCE [LARGE SCALE GENOMIC DNA]</scope>
    <source>
        <strain evidence="1">Iper-2018</strain>
    </source>
</reference>
<keyword evidence="2" id="KW-1185">Reference proteome</keyword>
<organism evidence="1 2">
    <name type="scientific">Ixodes persulcatus</name>
    <name type="common">Taiga tick</name>
    <dbReference type="NCBI Taxonomy" id="34615"/>
    <lineage>
        <taxon>Eukaryota</taxon>
        <taxon>Metazoa</taxon>
        <taxon>Ecdysozoa</taxon>
        <taxon>Arthropoda</taxon>
        <taxon>Chelicerata</taxon>
        <taxon>Arachnida</taxon>
        <taxon>Acari</taxon>
        <taxon>Parasitiformes</taxon>
        <taxon>Ixodida</taxon>
        <taxon>Ixodoidea</taxon>
        <taxon>Ixodidae</taxon>
        <taxon>Ixodinae</taxon>
        <taxon>Ixodes</taxon>
    </lineage>
</organism>
<evidence type="ECO:0000313" key="1">
    <source>
        <dbReference type="EMBL" id="KAG0422137.1"/>
    </source>
</evidence>
<sequence length="389" mass="42375">GYTEQWLLVDSMPGFLTFAVYTIAVPDTVIRRKSGLLFGVCLLATACRAQNDTATPAPTVTSAPVVEVIDDTDAISCMCVPRDECKDETVDRKRKTVPASKDDICGPEMVCCSHLIVRTEKTVETHSYYYSNAKNAEPEGVAKAGEFPWQALLFSQEEEFLCSGVIVSPKHVLTSAACIHEFQGDKASKLGVRLGVLDRTVDEPSPIYQNYTVEKVVVHPKFRSAYIRNLAVIKLGQDVGTTPSIGRVPVSRPEDSFVGKTSCLVSGWGKNLKRGSLYQQLRKANVTALNRTDCLEQLKKTKLGPSFKLDNGSMCAAENTTAAACEGDEGGPMVCKRDGEDRFVLVGIVSYGDLLCGQMGVPAVFADTSRNIDFISEATGLPKERFYKS</sequence>
<dbReference type="Proteomes" id="UP000805193">
    <property type="component" value="Unassembled WGS sequence"/>
</dbReference>
<evidence type="ECO:0000313" key="2">
    <source>
        <dbReference type="Proteomes" id="UP000805193"/>
    </source>
</evidence>